<proteinExistence type="predicted"/>
<evidence type="ECO:0000313" key="2">
    <source>
        <dbReference type="Proteomes" id="UP000076420"/>
    </source>
</evidence>
<organism evidence="1 2">
    <name type="scientific">Biomphalaria glabrata</name>
    <name type="common">Bloodfluke planorb</name>
    <name type="synonym">Freshwater snail</name>
    <dbReference type="NCBI Taxonomy" id="6526"/>
    <lineage>
        <taxon>Eukaryota</taxon>
        <taxon>Metazoa</taxon>
        <taxon>Spiralia</taxon>
        <taxon>Lophotrochozoa</taxon>
        <taxon>Mollusca</taxon>
        <taxon>Gastropoda</taxon>
        <taxon>Heterobranchia</taxon>
        <taxon>Euthyneura</taxon>
        <taxon>Panpulmonata</taxon>
        <taxon>Hygrophila</taxon>
        <taxon>Lymnaeoidea</taxon>
        <taxon>Planorbidae</taxon>
        <taxon>Biomphalaria</taxon>
    </lineage>
</organism>
<dbReference type="VEuPathDB" id="VectorBase:BGLB038335"/>
<dbReference type="VEuPathDB" id="VectorBase:BGLAX_026475"/>
<dbReference type="PANTHER" id="PTHR16071:SF2">
    <property type="entry name" value="FIGNL1-INTERACTING REGULATOR OF RECOMBINATION AND MITOSIS"/>
    <property type="match status" value="1"/>
</dbReference>
<dbReference type="AlphaFoldDB" id="A0A2C9M4B7"/>
<reference evidence="1" key="1">
    <citation type="submission" date="2020-05" db="UniProtKB">
        <authorList>
            <consortium name="EnsemblMetazoa"/>
        </authorList>
    </citation>
    <scope>IDENTIFICATION</scope>
    <source>
        <strain evidence="1">BB02</strain>
    </source>
</reference>
<gene>
    <name evidence="1" type="primary">106080100</name>
</gene>
<accession>A0A2C9M4B7</accession>
<dbReference type="STRING" id="6526.A0A2C9M4B7"/>
<name>A0A2C9M4B7_BIOGL</name>
<dbReference type="EnsemblMetazoa" id="BGLB038335-RA">
    <property type="protein sequence ID" value="BGLB038335-PA"/>
    <property type="gene ID" value="BGLB038335"/>
</dbReference>
<dbReference type="InterPro" id="IPR027902">
    <property type="entry name" value="DUF4487"/>
</dbReference>
<evidence type="ECO:0000313" key="1">
    <source>
        <dbReference type="EnsemblMetazoa" id="BGLB038335-PA"/>
    </source>
</evidence>
<dbReference type="KEGG" id="bgt:106080100"/>
<protein>
    <submittedName>
        <fullName evidence="1">Uncharacterized protein</fullName>
    </submittedName>
</protein>
<dbReference type="PANTHER" id="PTHR16071">
    <property type="entry name" value="CHROMOSOME 1 OPEN READING FRAME 112"/>
    <property type="match status" value="1"/>
</dbReference>
<sequence>MAEAPVCTTLYEVCCVVSSLDIKLVISLLRGISRLSSQHLSLLQDRLDVSPIIKYLCHEIGQGYEYLFELCGGTQTESLSQGDDKTFDKLVKVLGFQMKVMVALLRDYSKYLDNCEKNITATKSIIMPCRCARHRNSWRDSPTTDAWRKLVGVPYPRRDHR</sequence>
<dbReference type="Proteomes" id="UP000076420">
    <property type="component" value="Unassembled WGS sequence"/>
</dbReference>